<dbReference type="Pfam" id="PF00024">
    <property type="entry name" value="PAN_1"/>
    <property type="match status" value="1"/>
</dbReference>
<dbReference type="InterPro" id="IPR001024">
    <property type="entry name" value="PLAT/LH2_dom"/>
</dbReference>
<reference evidence="10" key="1">
    <citation type="submission" date="2022-03" db="EMBL/GenBank/DDBJ databases">
        <authorList>
            <person name="Martin C."/>
        </authorList>
    </citation>
    <scope>NUCLEOTIDE SEQUENCE</scope>
</reference>
<name>A0A8J1UWC4_OWEFU</name>
<dbReference type="Pfam" id="PF20519">
    <property type="entry name" value="Polycystin_dom"/>
    <property type="match status" value="1"/>
</dbReference>
<dbReference type="PANTHER" id="PTHR10877">
    <property type="entry name" value="POLYCYSTIN FAMILY MEMBER"/>
    <property type="match status" value="1"/>
</dbReference>
<dbReference type="EMBL" id="CAIIXF020000012">
    <property type="protein sequence ID" value="CAH1800511.1"/>
    <property type="molecule type" value="Genomic_DNA"/>
</dbReference>
<feature type="non-terminal residue" evidence="10">
    <location>
        <position position="1733"/>
    </location>
</feature>
<dbReference type="SUPFAM" id="SSF49723">
    <property type="entry name" value="Lipase/lipooxygenase domain (PLAT/LH2 domain)"/>
    <property type="match status" value="1"/>
</dbReference>
<dbReference type="PANTHER" id="PTHR10877:SF150">
    <property type="entry name" value="REJ DOMAIN-CONTAINING PROTEIN"/>
    <property type="match status" value="1"/>
</dbReference>
<comment type="caution">
    <text evidence="10">The sequence shown here is derived from an EMBL/GenBank/DDBJ whole genome shotgun (WGS) entry which is preliminary data.</text>
</comment>
<feature type="region of interest" description="Disordered" evidence="8">
    <location>
        <begin position="171"/>
        <end position="247"/>
    </location>
</feature>
<dbReference type="InterPro" id="IPR046791">
    <property type="entry name" value="Polycystin_dom"/>
</dbReference>
<feature type="compositionally biased region" description="Low complexity" evidence="8">
    <location>
        <begin position="172"/>
        <end position="247"/>
    </location>
</feature>
<dbReference type="InterPro" id="IPR003609">
    <property type="entry name" value="Pan_app"/>
</dbReference>
<feature type="region of interest" description="Disordered" evidence="8">
    <location>
        <begin position="1118"/>
        <end position="1150"/>
    </location>
</feature>
<evidence type="ECO:0000313" key="10">
    <source>
        <dbReference type="EMBL" id="CAH1800511.1"/>
    </source>
</evidence>
<feature type="transmembrane region" description="Helical" evidence="9">
    <location>
        <begin position="1515"/>
        <end position="1535"/>
    </location>
</feature>
<dbReference type="PRINTS" id="PR00500">
    <property type="entry name" value="POLYCYSTIN1"/>
</dbReference>
<evidence type="ECO:0000313" key="11">
    <source>
        <dbReference type="Proteomes" id="UP000749559"/>
    </source>
</evidence>
<dbReference type="GO" id="GO:0005262">
    <property type="term" value="F:calcium channel activity"/>
    <property type="evidence" value="ECO:0007669"/>
    <property type="project" value="TreeGrafter"/>
</dbReference>
<feature type="transmembrane region" description="Helical" evidence="9">
    <location>
        <begin position="1158"/>
        <end position="1178"/>
    </location>
</feature>
<feature type="transmembrane region" description="Helical" evidence="9">
    <location>
        <begin position="1428"/>
        <end position="1446"/>
    </location>
</feature>
<feature type="transmembrane region" description="Helical" evidence="9">
    <location>
        <begin position="1073"/>
        <end position="1100"/>
    </location>
</feature>
<dbReference type="Gene3D" id="2.60.60.20">
    <property type="entry name" value="PLAT/LH2 domain"/>
    <property type="match status" value="1"/>
</dbReference>
<gene>
    <name evidence="10" type="ORF">OFUS_LOCUS24386</name>
</gene>
<dbReference type="Pfam" id="PF01477">
    <property type="entry name" value="PLAT"/>
    <property type="match status" value="1"/>
</dbReference>
<evidence type="ECO:0000256" key="1">
    <source>
        <dbReference type="ARBA" id="ARBA00004141"/>
    </source>
</evidence>
<keyword evidence="3 9" id="KW-0812">Transmembrane</keyword>
<dbReference type="InterPro" id="IPR013122">
    <property type="entry name" value="PKD1_2_channel"/>
</dbReference>
<evidence type="ECO:0000256" key="3">
    <source>
        <dbReference type="ARBA" id="ARBA00022692"/>
    </source>
</evidence>
<dbReference type="Gene3D" id="1.10.287.70">
    <property type="match status" value="1"/>
</dbReference>
<dbReference type="PROSITE" id="PS50948">
    <property type="entry name" value="PAN"/>
    <property type="match status" value="1"/>
</dbReference>
<dbReference type="PROSITE" id="PS50095">
    <property type="entry name" value="PLAT"/>
    <property type="match status" value="1"/>
</dbReference>
<feature type="transmembrane region" description="Helical" evidence="9">
    <location>
        <begin position="735"/>
        <end position="755"/>
    </location>
</feature>
<keyword evidence="5 9" id="KW-1133">Transmembrane helix</keyword>
<proteinExistence type="inferred from homology"/>
<feature type="transmembrane region" description="Helical" evidence="9">
    <location>
        <begin position="984"/>
        <end position="1005"/>
    </location>
</feature>
<evidence type="ECO:0000256" key="9">
    <source>
        <dbReference type="SAM" id="Phobius"/>
    </source>
</evidence>
<organism evidence="10 11">
    <name type="scientific">Owenia fusiformis</name>
    <name type="common">Polychaete worm</name>
    <dbReference type="NCBI Taxonomy" id="6347"/>
    <lineage>
        <taxon>Eukaryota</taxon>
        <taxon>Metazoa</taxon>
        <taxon>Spiralia</taxon>
        <taxon>Lophotrochozoa</taxon>
        <taxon>Annelida</taxon>
        <taxon>Polychaeta</taxon>
        <taxon>Sedentaria</taxon>
        <taxon>Canalipalpata</taxon>
        <taxon>Sabellida</taxon>
        <taxon>Oweniida</taxon>
        <taxon>Oweniidae</taxon>
        <taxon>Owenia</taxon>
    </lineage>
</organism>
<feature type="transmembrane region" description="Helical" evidence="9">
    <location>
        <begin position="1555"/>
        <end position="1577"/>
    </location>
</feature>
<feature type="transmembrane region" description="Helical" evidence="9">
    <location>
        <begin position="1612"/>
        <end position="1638"/>
    </location>
</feature>
<feature type="transmembrane region" description="Helical" evidence="9">
    <location>
        <begin position="941"/>
        <end position="959"/>
    </location>
</feature>
<comment type="caution">
    <text evidence="7">Lacks conserved residue(s) required for the propagation of feature annotation.</text>
</comment>
<comment type="similarity">
    <text evidence="2">Belongs to the polycystin family.</text>
</comment>
<dbReference type="SMART" id="SM00308">
    <property type="entry name" value="LH2"/>
    <property type="match status" value="1"/>
</dbReference>
<evidence type="ECO:0000256" key="2">
    <source>
        <dbReference type="ARBA" id="ARBA00007200"/>
    </source>
</evidence>
<evidence type="ECO:0000256" key="7">
    <source>
        <dbReference type="PROSITE-ProRule" id="PRU00152"/>
    </source>
</evidence>
<keyword evidence="4" id="KW-0732">Signal</keyword>
<feature type="transmembrane region" description="Helical" evidence="9">
    <location>
        <begin position="1038"/>
        <end position="1061"/>
    </location>
</feature>
<comment type="subcellular location">
    <subcellularLocation>
        <location evidence="1">Membrane</location>
        <topology evidence="1">Multi-pass membrane protein</topology>
    </subcellularLocation>
</comment>
<accession>A0A8J1UWC4</accession>
<feature type="region of interest" description="Disordered" evidence="8">
    <location>
        <begin position="346"/>
        <end position="383"/>
    </location>
</feature>
<evidence type="ECO:0000256" key="8">
    <source>
        <dbReference type="SAM" id="MobiDB-lite"/>
    </source>
</evidence>
<feature type="transmembrane region" description="Helical" evidence="9">
    <location>
        <begin position="1466"/>
        <end position="1488"/>
    </location>
</feature>
<evidence type="ECO:0000256" key="6">
    <source>
        <dbReference type="ARBA" id="ARBA00023136"/>
    </source>
</evidence>
<keyword evidence="11" id="KW-1185">Reference proteome</keyword>
<dbReference type="Pfam" id="PF08016">
    <property type="entry name" value="PKD_channel"/>
    <property type="match status" value="1"/>
</dbReference>
<dbReference type="InterPro" id="IPR051223">
    <property type="entry name" value="Polycystin"/>
</dbReference>
<dbReference type="Proteomes" id="UP000749559">
    <property type="component" value="Unassembled WGS sequence"/>
</dbReference>
<dbReference type="InterPro" id="IPR000434">
    <property type="entry name" value="PC1"/>
</dbReference>
<dbReference type="GO" id="GO:0016020">
    <property type="term" value="C:membrane"/>
    <property type="evidence" value="ECO:0007669"/>
    <property type="project" value="UniProtKB-SubCell"/>
</dbReference>
<sequence>VQQYQVMPNSCDNSTTPSKDLIETQDNCIRTCNNADNCTAIEIYKDRCRVFTISEEDSLVFGTVDGTTHLRKTKTSSGICEGKYIRWNVTRNAKIKEGIHSQILRTTKKVLYACFEDCLARKDCVSVSYNQNKGRCFLFNETLAQTDETEKSYPDGKDQYEYTCVDHPFGSTLPTTAQTQPKTTEPTTTTTSTTITIESATSTTEPTTPTDPTTIVTEDTSTTTEHATTKAESTTIPTEPTTTPTESTIVTEHTFTTTEYATTTREPTTTPTELSTTTTDSATTLSEQTTATTELTTTTMEPATTMMEPATTTIEHATTTAEPTTATREPTTKTTELTATITEPATTTGTTTTTTSRTTPISSTTPRTTISITSTTPTTNNTTPILTTITTTDSVKSATKSTVTNTTPMIIPTTTTVDSNQTPINPHETSPIMDKKILEADTGFSVDISNRKIVTTKKDIGTTVNLENSVGFVKIPPLRGQWGIGQTPVIATAATNCSTGSCNGADLPVIALAIFNPNGDQMVELEDDFTNEDEGFEISLNILKHKVFSEMQRGTVLEPNSRAVYSFPITTRTNAWFIGFNINQELSFHIRMKTGAQPTSDNFEKEVVLGASSRVKREVLDKADVTNNTLVVTSNGEQSGGSMYVTIEANGWNKTNLNSTMYDFGILAIEPIQWDARENTWVAATSKVSNTSTKKNILFRSKFFGSFSAKLFVPPNTIDFISVFSDFDTRLADSYTVLVTIIILIVFYIILMILARRLDKRENDSRQYRQLADNDSNDQFKYTIHVFTGSKYKAGTDANCFFQLYGDMADSGPRKLTDGKVAALRSGCLDNFVFTTDRQLGDILYIRVWHDNSGRDNHWYLERIVIQSIFTEQCQVFECNKWLSLKKGDGQIDRLLAETGNDNSYSEKLNKQARNAVMERHLVMSLLRKPGSSRFTRTQRLSVCMCMLCLMMISSAMWYNTEEQSGTHIHLFSMGPIDVSWHEFYTSFLTIATVYPITLCISELFRRTKQSHRCTMSELLSTQREDMKHKPKAQLPRWVLLPAWCLVACCIVAPCFFTFLYSLEWGSEKSGKWLGSFAISFLEAIVILDPIVLLLIAIFMSCLFKFPNDMHDIEAPTSEEQITPSDQHRQNIGLRAPDPPTENDLKERRSEYKKDDRLAKAVKEIATYIFYIMLLLVICDDNRTNNEFYQSESIRELIKLSSKTKIQKLRRFDDIWQWLENDALLNLYPLTTYNGDYLTGMSLDSLGSIIHMDGVRLGPSRLRQIRTKQGECQIPFESNKIGVDHCKPDYTQYTEDVQDYSTSWRKKHEENDGFVSTKRQRPFLYQTSSETENMIHFGELTNYGGGGYIANLGISRQEVTSYLRKLKYDNWLDSKTRALFFELTLYNANTNLFTNVKVVFEIPATGGFILSDEIISYRLYNYVGPKSLIIVTAQIIWLIVLITLTIKTGKEIWRQNKKYFMEFWNIIELLNISSAFAAWVSFGFKSFYAVKAVEKLRNNKGEFVMFEEAKIWNETFVSILAINVFIGIVKFAKLLKFNRHISIVFATLRIARSNITSFVITILLIYMAFASAATGVFTTEKSFASIITTFESLFTMGLGHSKFNSLFTESTLLNRLFFAVFTTFTLYVVFNMLMAIIIDAFNEVREDESSYSYDKELVEHIMKKFAVFVRSFMTSYNLQRTEPESKEEPTIHSKVTKGDKSLMAAEKFDDNKVIEKVDDLMNRLYLVMKTEYQ</sequence>
<protein>
    <submittedName>
        <fullName evidence="10">Uncharacterized protein</fullName>
    </submittedName>
</protein>
<evidence type="ECO:0000256" key="5">
    <source>
        <dbReference type="ARBA" id="ARBA00022989"/>
    </source>
</evidence>
<evidence type="ECO:0000256" key="4">
    <source>
        <dbReference type="ARBA" id="ARBA00022729"/>
    </source>
</evidence>
<feature type="region of interest" description="Disordered" evidence="8">
    <location>
        <begin position="260"/>
        <end position="290"/>
    </location>
</feature>
<dbReference type="GO" id="GO:0050982">
    <property type="term" value="P:detection of mechanical stimulus"/>
    <property type="evidence" value="ECO:0007669"/>
    <property type="project" value="TreeGrafter"/>
</dbReference>
<dbReference type="InterPro" id="IPR036392">
    <property type="entry name" value="PLAT/LH2_dom_sf"/>
</dbReference>
<keyword evidence="6 9" id="KW-0472">Membrane</keyword>